<evidence type="ECO:0000259" key="1">
    <source>
        <dbReference type="PROSITE" id="PS50994"/>
    </source>
</evidence>
<evidence type="ECO:0000313" key="3">
    <source>
        <dbReference type="Proteomes" id="UP001529421"/>
    </source>
</evidence>
<sequence length="393" mass="42852">MFEQRKAFIEEVLDGKEPLKAIYGKYGISEKTGHKWKRRFMESGLSGLADESRAPHSSPGQLGEDAVVRVIAIRQAHPTWGPKKIAELYRRAYPGEPAPSESSIYRVLGKAGLVAPRRVRAAPASGPAASMRRLIPAEGPNDVWTVDFKGWWVSDGERCLPLTVRDLASRAILEARLMESASAEAVRERFEGLFSRFGLPKVIRSDNGAPFATTTGFLGLTTLSAWWMSLGIVPDRTQPGRPGQNGSHERMHADISREIQGRVPGGVAANQAALDAWAEEYNRERPHEALGMRTPSEVYSPSERAYDPTASVEYPMGYTPRRVNKAGAIKLGGRLYRLGSALRGLTVGVQPGDDGATVWLGSFPIAALDFSTEGVRAIDILTGEEADPSSRKS</sequence>
<comment type="caution">
    <text evidence="2">The sequence shown here is derived from an EMBL/GenBank/DDBJ whole genome shotgun (WGS) entry which is preliminary data.</text>
</comment>
<feature type="domain" description="Integrase catalytic" evidence="1">
    <location>
        <begin position="136"/>
        <end position="303"/>
    </location>
</feature>
<accession>A0ABT7VBE1</accession>
<dbReference type="InterPro" id="IPR009057">
    <property type="entry name" value="Homeodomain-like_sf"/>
</dbReference>
<evidence type="ECO:0000313" key="2">
    <source>
        <dbReference type="EMBL" id="MDM8275818.1"/>
    </source>
</evidence>
<proteinExistence type="predicted"/>
<dbReference type="InterPro" id="IPR036397">
    <property type="entry name" value="RNaseH_sf"/>
</dbReference>
<gene>
    <name evidence="2" type="ORF">QUW28_10000</name>
</gene>
<dbReference type="SUPFAM" id="SSF46689">
    <property type="entry name" value="Homeodomain-like"/>
    <property type="match status" value="1"/>
</dbReference>
<reference evidence="3" key="1">
    <citation type="submission" date="2023-06" db="EMBL/GenBank/DDBJ databases">
        <title>Identification and characterization of horizontal gene transfer across gut microbiota members of farm animals based on homology search.</title>
        <authorList>
            <person name="Zeman M."/>
            <person name="Kubasova T."/>
            <person name="Jahodarova E."/>
            <person name="Nykrynova M."/>
            <person name="Rychlik I."/>
        </authorList>
    </citation>
    <scope>NUCLEOTIDE SEQUENCE [LARGE SCALE GENOMIC DNA]</scope>
    <source>
        <strain evidence="3">154_Feed</strain>
    </source>
</reference>
<dbReference type="Pfam" id="PF13565">
    <property type="entry name" value="HTH_32"/>
    <property type="match status" value="1"/>
</dbReference>
<keyword evidence="3" id="KW-1185">Reference proteome</keyword>
<dbReference type="Gene3D" id="3.30.420.10">
    <property type="entry name" value="Ribonuclease H-like superfamily/Ribonuclease H"/>
    <property type="match status" value="1"/>
</dbReference>
<organism evidence="2 3">
    <name type="scientific">Enorma phocaeensis</name>
    <dbReference type="NCBI Taxonomy" id="1871019"/>
    <lineage>
        <taxon>Bacteria</taxon>
        <taxon>Bacillati</taxon>
        <taxon>Actinomycetota</taxon>
        <taxon>Coriobacteriia</taxon>
        <taxon>Coriobacteriales</taxon>
        <taxon>Coriobacteriaceae</taxon>
        <taxon>Enorma</taxon>
    </lineage>
</organism>
<protein>
    <submittedName>
        <fullName evidence="2">Integrase core domain-containing protein</fullName>
    </submittedName>
</protein>
<dbReference type="EMBL" id="JAUDDZ010000024">
    <property type="protein sequence ID" value="MDM8275818.1"/>
    <property type="molecule type" value="Genomic_DNA"/>
</dbReference>
<dbReference type="InterPro" id="IPR001584">
    <property type="entry name" value="Integrase_cat-core"/>
</dbReference>
<dbReference type="Proteomes" id="UP001529421">
    <property type="component" value="Unassembled WGS sequence"/>
</dbReference>
<dbReference type="InterPro" id="IPR012337">
    <property type="entry name" value="RNaseH-like_sf"/>
</dbReference>
<dbReference type="PROSITE" id="PS50994">
    <property type="entry name" value="INTEGRASE"/>
    <property type="match status" value="1"/>
</dbReference>
<dbReference type="PANTHER" id="PTHR47515">
    <property type="entry name" value="LOW CALCIUM RESPONSE LOCUS PROTEIN T"/>
    <property type="match status" value="1"/>
</dbReference>
<name>A0ABT7VBE1_9ACTN</name>
<dbReference type="Pfam" id="PF13683">
    <property type="entry name" value="rve_3"/>
    <property type="match status" value="1"/>
</dbReference>
<dbReference type="PANTHER" id="PTHR47515:SF2">
    <property type="entry name" value="INTEGRASE CORE DOMAIN PROTEIN"/>
    <property type="match status" value="1"/>
</dbReference>
<dbReference type="SUPFAM" id="SSF53098">
    <property type="entry name" value="Ribonuclease H-like"/>
    <property type="match status" value="1"/>
</dbReference>